<dbReference type="NCBIfam" id="NF033537">
    <property type="entry name" value="lasso_biosyn_B2"/>
    <property type="match status" value="1"/>
</dbReference>
<comment type="caution">
    <text evidence="2">The sequence shown here is derived from an EMBL/GenBank/DDBJ whole genome shotgun (WGS) entry which is preliminary data.</text>
</comment>
<proteinExistence type="predicted"/>
<dbReference type="InterPro" id="IPR053521">
    <property type="entry name" value="McjB-like"/>
</dbReference>
<sequence length="150" mass="17371">MRKIRLFITSDIEMKRLLVEAYILLAWARILKSFPFSKVSPLLGSQMCETTYEIDQNKIKIAKQVSHAIHIMSKYTFWESQCLIKAIAAMKMLDRRKLDSTLYLGTAKDEKGAMIAHAWLRCGPLYLTGAREMKRFVIVCKFAKESRGIY</sequence>
<dbReference type="Pfam" id="PF13471">
    <property type="entry name" value="Transglut_core3"/>
    <property type="match status" value="1"/>
</dbReference>
<accession>A0A561D6F5</accession>
<feature type="domain" description="Microcin J25-processing protein McjB C-terminal" evidence="1">
    <location>
        <begin position="47"/>
        <end position="137"/>
    </location>
</feature>
<organism evidence="2 3">
    <name type="scientific">Neobacillus bataviensis</name>
    <dbReference type="NCBI Taxonomy" id="220685"/>
    <lineage>
        <taxon>Bacteria</taxon>
        <taxon>Bacillati</taxon>
        <taxon>Bacillota</taxon>
        <taxon>Bacilli</taxon>
        <taxon>Bacillales</taxon>
        <taxon>Bacillaceae</taxon>
        <taxon>Neobacillus</taxon>
    </lineage>
</organism>
<dbReference type="InterPro" id="IPR032708">
    <property type="entry name" value="McjB_C"/>
</dbReference>
<gene>
    <name evidence="2" type="ORF">FB550_108180</name>
</gene>
<dbReference type="Proteomes" id="UP000319671">
    <property type="component" value="Unassembled WGS sequence"/>
</dbReference>
<evidence type="ECO:0000259" key="1">
    <source>
        <dbReference type="Pfam" id="PF13471"/>
    </source>
</evidence>
<evidence type="ECO:0000313" key="3">
    <source>
        <dbReference type="Proteomes" id="UP000319671"/>
    </source>
</evidence>
<dbReference type="AlphaFoldDB" id="A0A561D6F5"/>
<protein>
    <submittedName>
        <fullName evidence="2">Transglutaminase superfamily protein</fullName>
    </submittedName>
</protein>
<evidence type="ECO:0000313" key="2">
    <source>
        <dbReference type="EMBL" id="TWD98924.1"/>
    </source>
</evidence>
<name>A0A561D6F5_9BACI</name>
<reference evidence="2 3" key="1">
    <citation type="submission" date="2019-06" db="EMBL/GenBank/DDBJ databases">
        <title>Sorghum-associated microbial communities from plants grown in Nebraska, USA.</title>
        <authorList>
            <person name="Schachtman D."/>
        </authorList>
    </citation>
    <scope>NUCLEOTIDE SEQUENCE [LARGE SCALE GENOMIC DNA]</scope>
    <source>
        <strain evidence="2 3">2482</strain>
    </source>
</reference>
<keyword evidence="3" id="KW-1185">Reference proteome</keyword>
<dbReference type="EMBL" id="VIVN01000008">
    <property type="protein sequence ID" value="TWD98924.1"/>
    <property type="molecule type" value="Genomic_DNA"/>
</dbReference>